<name>A0ACC0HF64_9ERIC</name>
<gene>
    <name evidence="1" type="ORF">LOK49_LG06G01731</name>
</gene>
<protein>
    <submittedName>
        <fullName evidence="1">Uncharacterized protein</fullName>
    </submittedName>
</protein>
<keyword evidence="2" id="KW-1185">Reference proteome</keyword>
<proteinExistence type="predicted"/>
<sequence>MNDMEMEVITAMVANDVPIERLPIVVIDSDDEKKGDQKSLYPCRELVLPQPVHSKLEKKKHAKKAGTNQIQTNKLVGPSTEDEYMG</sequence>
<dbReference type="EMBL" id="CM045762">
    <property type="protein sequence ID" value="KAI8011885.1"/>
    <property type="molecule type" value="Genomic_DNA"/>
</dbReference>
<reference evidence="1 2" key="1">
    <citation type="journal article" date="2022" name="Plant J.">
        <title>Chromosome-level genome of Camellia lanceoleosa provides a valuable resource for understanding genome evolution and self-incompatibility.</title>
        <authorList>
            <person name="Gong W."/>
            <person name="Xiao S."/>
            <person name="Wang L."/>
            <person name="Liao Z."/>
            <person name="Chang Y."/>
            <person name="Mo W."/>
            <person name="Hu G."/>
            <person name="Li W."/>
            <person name="Zhao G."/>
            <person name="Zhu H."/>
            <person name="Hu X."/>
            <person name="Ji K."/>
            <person name="Xiang X."/>
            <person name="Song Q."/>
            <person name="Yuan D."/>
            <person name="Jin S."/>
            <person name="Zhang L."/>
        </authorList>
    </citation>
    <scope>NUCLEOTIDE SEQUENCE [LARGE SCALE GENOMIC DNA]</scope>
    <source>
        <strain evidence="1">SQ_2022a</strain>
    </source>
</reference>
<dbReference type="Proteomes" id="UP001060215">
    <property type="component" value="Chromosome 5"/>
</dbReference>
<comment type="caution">
    <text evidence="1">The sequence shown here is derived from an EMBL/GenBank/DDBJ whole genome shotgun (WGS) entry which is preliminary data.</text>
</comment>
<accession>A0ACC0HF64</accession>
<evidence type="ECO:0000313" key="1">
    <source>
        <dbReference type="EMBL" id="KAI8011885.1"/>
    </source>
</evidence>
<evidence type="ECO:0000313" key="2">
    <source>
        <dbReference type="Proteomes" id="UP001060215"/>
    </source>
</evidence>
<organism evidence="1 2">
    <name type="scientific">Camellia lanceoleosa</name>
    <dbReference type="NCBI Taxonomy" id="1840588"/>
    <lineage>
        <taxon>Eukaryota</taxon>
        <taxon>Viridiplantae</taxon>
        <taxon>Streptophyta</taxon>
        <taxon>Embryophyta</taxon>
        <taxon>Tracheophyta</taxon>
        <taxon>Spermatophyta</taxon>
        <taxon>Magnoliopsida</taxon>
        <taxon>eudicotyledons</taxon>
        <taxon>Gunneridae</taxon>
        <taxon>Pentapetalae</taxon>
        <taxon>asterids</taxon>
        <taxon>Ericales</taxon>
        <taxon>Theaceae</taxon>
        <taxon>Camellia</taxon>
    </lineage>
</organism>